<proteinExistence type="inferred from homology"/>
<evidence type="ECO:0000256" key="2">
    <source>
        <dbReference type="ARBA" id="ARBA00022980"/>
    </source>
</evidence>
<name>A0A0G0HRR7_9BACT</name>
<reference evidence="8 9" key="1">
    <citation type="journal article" date="2015" name="Nature">
        <title>rRNA introns, odd ribosomes, and small enigmatic genomes across a large radiation of phyla.</title>
        <authorList>
            <person name="Brown C.T."/>
            <person name="Hug L.A."/>
            <person name="Thomas B.C."/>
            <person name="Sharon I."/>
            <person name="Castelle C.J."/>
            <person name="Singh A."/>
            <person name="Wilkins M.J."/>
            <person name="Williams K.H."/>
            <person name="Banfield J.F."/>
        </authorList>
    </citation>
    <scope>NUCLEOTIDE SEQUENCE [LARGE SCALE GENOMIC DNA]</scope>
</reference>
<dbReference type="Pfam" id="PF01196">
    <property type="entry name" value="Ribosomal_L17"/>
    <property type="match status" value="1"/>
</dbReference>
<accession>A0A0G0HRR7</accession>
<organism evidence="8 9">
    <name type="scientific">Candidatus Woesebacteria bacterium GW2011_GWA1_37_8</name>
    <dbReference type="NCBI Taxonomy" id="1618546"/>
    <lineage>
        <taxon>Bacteria</taxon>
        <taxon>Candidatus Woeseibacteriota</taxon>
    </lineage>
</organism>
<dbReference type="PANTHER" id="PTHR14413:SF16">
    <property type="entry name" value="LARGE RIBOSOMAL SUBUNIT PROTEIN BL17M"/>
    <property type="match status" value="1"/>
</dbReference>
<protein>
    <recommendedName>
        <fullName evidence="4 6">50S ribosomal protein L17</fullName>
    </recommendedName>
</protein>
<dbReference type="InterPro" id="IPR036373">
    <property type="entry name" value="Ribosomal_bL17_sf"/>
</dbReference>
<dbReference type="PANTHER" id="PTHR14413">
    <property type="entry name" value="RIBOSOMAL PROTEIN L17"/>
    <property type="match status" value="1"/>
</dbReference>
<feature type="region of interest" description="Disordered" evidence="7">
    <location>
        <begin position="131"/>
        <end position="169"/>
    </location>
</feature>
<evidence type="ECO:0000256" key="3">
    <source>
        <dbReference type="ARBA" id="ARBA00023274"/>
    </source>
</evidence>
<evidence type="ECO:0000256" key="6">
    <source>
        <dbReference type="RuleBase" id="RU000661"/>
    </source>
</evidence>
<evidence type="ECO:0000313" key="8">
    <source>
        <dbReference type="EMBL" id="KKQ45858.1"/>
    </source>
</evidence>
<evidence type="ECO:0000256" key="7">
    <source>
        <dbReference type="SAM" id="MobiDB-lite"/>
    </source>
</evidence>
<evidence type="ECO:0000256" key="5">
    <source>
        <dbReference type="RuleBase" id="RU000660"/>
    </source>
</evidence>
<dbReference type="GO" id="GO:0022625">
    <property type="term" value="C:cytosolic large ribosomal subunit"/>
    <property type="evidence" value="ECO:0007669"/>
    <property type="project" value="TreeGrafter"/>
</dbReference>
<feature type="compositionally biased region" description="Basic and acidic residues" evidence="7">
    <location>
        <begin position="136"/>
        <end position="147"/>
    </location>
</feature>
<keyword evidence="2 5" id="KW-0689">Ribosomal protein</keyword>
<dbReference type="NCBIfam" id="TIGR00059">
    <property type="entry name" value="L17"/>
    <property type="match status" value="1"/>
</dbReference>
<sequence length="169" mass="19328">MKKKVFGMKLSRGRSARMALRRTLIRALVLNGKIITTKSKVKFVQRDIEKLVSDSIKADLSKRRKVYAFLANDRNISNRLFEIANGFSSRSSGFTKMTLLPRRRGDNAELARLEWTETVIVADKKQAVSKSGKKKVVTEKPKKENFKTKLTARLAKRDKTETKKVSIKK</sequence>
<dbReference type="Proteomes" id="UP000034603">
    <property type="component" value="Unassembled WGS sequence"/>
</dbReference>
<gene>
    <name evidence="8" type="ORF">US62_C0008G0012</name>
</gene>
<dbReference type="GO" id="GO:0003735">
    <property type="term" value="F:structural constituent of ribosome"/>
    <property type="evidence" value="ECO:0007669"/>
    <property type="project" value="InterPro"/>
</dbReference>
<evidence type="ECO:0000256" key="1">
    <source>
        <dbReference type="ARBA" id="ARBA00008777"/>
    </source>
</evidence>
<evidence type="ECO:0000256" key="4">
    <source>
        <dbReference type="ARBA" id="ARBA00035494"/>
    </source>
</evidence>
<dbReference type="EMBL" id="LBTR01000008">
    <property type="protein sequence ID" value="KKQ45858.1"/>
    <property type="molecule type" value="Genomic_DNA"/>
</dbReference>
<dbReference type="Gene3D" id="3.90.1030.10">
    <property type="entry name" value="Ribosomal protein L17"/>
    <property type="match status" value="1"/>
</dbReference>
<dbReference type="InterPro" id="IPR000456">
    <property type="entry name" value="Ribosomal_bL17"/>
</dbReference>
<comment type="caution">
    <text evidence="8">The sequence shown here is derived from an EMBL/GenBank/DDBJ whole genome shotgun (WGS) entry which is preliminary data.</text>
</comment>
<comment type="similarity">
    <text evidence="1 5">Belongs to the bacterial ribosomal protein bL17 family.</text>
</comment>
<dbReference type="AlphaFoldDB" id="A0A0G0HRR7"/>
<dbReference type="SUPFAM" id="SSF64263">
    <property type="entry name" value="Prokaryotic ribosomal protein L17"/>
    <property type="match status" value="1"/>
</dbReference>
<evidence type="ECO:0000313" key="9">
    <source>
        <dbReference type="Proteomes" id="UP000034603"/>
    </source>
</evidence>
<feature type="compositionally biased region" description="Basic and acidic residues" evidence="7">
    <location>
        <begin position="155"/>
        <end position="169"/>
    </location>
</feature>
<keyword evidence="3 5" id="KW-0687">Ribonucleoprotein</keyword>
<dbReference type="GO" id="GO:0006412">
    <property type="term" value="P:translation"/>
    <property type="evidence" value="ECO:0007669"/>
    <property type="project" value="InterPro"/>
</dbReference>